<dbReference type="NCBIfam" id="TIGR00236">
    <property type="entry name" value="wecB"/>
    <property type="match status" value="1"/>
</dbReference>
<evidence type="ECO:0000313" key="6">
    <source>
        <dbReference type="EMBL" id="EYB67894.1"/>
    </source>
</evidence>
<evidence type="ECO:0000313" key="7">
    <source>
        <dbReference type="Proteomes" id="UP000020492"/>
    </source>
</evidence>
<dbReference type="Pfam" id="PF02350">
    <property type="entry name" value="Epimerase_2"/>
    <property type="match status" value="1"/>
</dbReference>
<protein>
    <recommendedName>
        <fullName evidence="3">UDP-N-acetylglucosamine 2-epimerase (non-hydrolyzing)</fullName>
        <ecNumber evidence="3">5.1.3.14</ecNumber>
    </recommendedName>
</protein>
<evidence type="ECO:0000256" key="4">
    <source>
        <dbReference type="RuleBase" id="RU003513"/>
    </source>
</evidence>
<dbReference type="AlphaFoldDB" id="A0A016QQ35"/>
<feature type="domain" description="UDP-N-acetylglucosamine 2-epimerase" evidence="5">
    <location>
        <begin position="35"/>
        <end position="374"/>
    </location>
</feature>
<gene>
    <name evidence="6" type="ORF">DEIPH_ctg031orf0035</name>
</gene>
<proteinExistence type="inferred from homology"/>
<dbReference type="Gene3D" id="3.40.50.2000">
    <property type="entry name" value="Glycogen Phosphorylase B"/>
    <property type="match status" value="2"/>
</dbReference>
<keyword evidence="1 4" id="KW-0413">Isomerase</keyword>
<keyword evidence="7" id="KW-1185">Reference proteome</keyword>
<organism evidence="6 7">
    <name type="scientific">Deinococcus phoenicis</name>
    <dbReference type="NCBI Taxonomy" id="1476583"/>
    <lineage>
        <taxon>Bacteria</taxon>
        <taxon>Thermotogati</taxon>
        <taxon>Deinococcota</taxon>
        <taxon>Deinococci</taxon>
        <taxon>Deinococcales</taxon>
        <taxon>Deinococcaceae</taxon>
        <taxon>Deinococcus</taxon>
    </lineage>
</organism>
<dbReference type="PANTHER" id="PTHR43174:SF2">
    <property type="entry name" value="UDP-N-ACETYLGLUCOSAMINE 2-EPIMERASE"/>
    <property type="match status" value="1"/>
</dbReference>
<comment type="caution">
    <text evidence="6">The sequence shown here is derived from an EMBL/GenBank/DDBJ whole genome shotgun (WGS) entry which is preliminary data.</text>
</comment>
<dbReference type="eggNOG" id="COG0381">
    <property type="taxonomic scope" value="Bacteria"/>
</dbReference>
<evidence type="ECO:0000259" key="5">
    <source>
        <dbReference type="Pfam" id="PF02350"/>
    </source>
</evidence>
<dbReference type="InterPro" id="IPR029767">
    <property type="entry name" value="WecB-like"/>
</dbReference>
<accession>A0A016QQ35</accession>
<dbReference type="Proteomes" id="UP000020492">
    <property type="component" value="Unassembled WGS sequence"/>
</dbReference>
<dbReference type="EC" id="5.1.3.14" evidence="3"/>
<dbReference type="PANTHER" id="PTHR43174">
    <property type="entry name" value="UDP-N-ACETYLGLUCOSAMINE 2-EPIMERASE"/>
    <property type="match status" value="1"/>
</dbReference>
<comment type="similarity">
    <text evidence="2 4">Belongs to the UDP-N-acetylglucosamine 2-epimerase family.</text>
</comment>
<name>A0A016QQ35_9DEIO</name>
<dbReference type="GO" id="GO:0008761">
    <property type="term" value="F:UDP-N-acetylglucosamine 2-epimerase activity"/>
    <property type="evidence" value="ECO:0007669"/>
    <property type="project" value="UniProtKB-EC"/>
</dbReference>
<evidence type="ECO:0000256" key="1">
    <source>
        <dbReference type="ARBA" id="ARBA00023235"/>
    </source>
</evidence>
<dbReference type="SUPFAM" id="SSF53756">
    <property type="entry name" value="UDP-Glycosyltransferase/glycogen phosphorylase"/>
    <property type="match status" value="1"/>
</dbReference>
<dbReference type="PATRIC" id="fig|1476583.3.peg.1994"/>
<dbReference type="CDD" id="cd03786">
    <property type="entry name" value="GTB_UDP-GlcNAc_2-Epimerase"/>
    <property type="match status" value="1"/>
</dbReference>
<dbReference type="EMBL" id="JHAC01000031">
    <property type="protein sequence ID" value="EYB67894.1"/>
    <property type="molecule type" value="Genomic_DNA"/>
</dbReference>
<evidence type="ECO:0000256" key="2">
    <source>
        <dbReference type="ARBA" id="ARBA00038209"/>
    </source>
</evidence>
<dbReference type="InterPro" id="IPR003331">
    <property type="entry name" value="UDP_GlcNAc_Epimerase_2_dom"/>
</dbReference>
<dbReference type="STRING" id="1476583.DEIPH_ctg031orf0035"/>
<reference evidence="6 7" key="1">
    <citation type="submission" date="2014-03" db="EMBL/GenBank/DDBJ databases">
        <title>Draft genome sequence of Deinococcus phoenicis 1P10ME.</title>
        <authorList>
            <person name="Stepanov V.G."/>
            <person name="Vaishampayan P."/>
            <person name="Venkateswaran K."/>
            <person name="Fox G.E."/>
        </authorList>
    </citation>
    <scope>NUCLEOTIDE SEQUENCE [LARGE SCALE GENOMIC DNA]</scope>
    <source>
        <strain evidence="6 7">1P10ME</strain>
    </source>
</reference>
<sequence>MTAMSDPARPSHPKRIVLAFGTRPEATKMAPVYAALQAQPGLTPLILSTGQQRQMLDEALAVFGLTPDEDLNVMTNRQTLAELTGRIVPQAGRKLREMGADMVLVHGDTTTSFCVALSAFYEGIPVGHVEAGLRSGNMREPFPEEANRRLTGVLSDLDFAPTPGSRANLRREGKPEEGLFVTGQTAVDAVREVAGRVPLRPEWQARLDAGQRLVTVTMHRRENLPGMAEMAEALADVARAHPGTHFVYPVHLNPAVQEAVRPALGQLPNFELTEPLDYAQMAPLMAASALLATDSGGLQEEGAALGVPVAVLRNVTERPEGVEAGVLTLAGNDPAQLRAVLGGLLSDAEPLARMRAARNPYGDGQASGRIAQAIAWFFGLAEKPADWSPADGGAERATAPADTVS</sequence>
<evidence type="ECO:0000256" key="3">
    <source>
        <dbReference type="ARBA" id="ARBA00038858"/>
    </source>
</evidence>